<accession>A0ABY3ZFE8</accession>
<keyword evidence="2" id="KW-0812">Transmembrane</keyword>
<sequence>MKPHQIPHQIPVKPHRTTPGPAVPSPPESVAGTTGALRALLAVAVLPALVVAAVALSPPAATPLICAGLLGAGCTAVVFAVAGWRCLSRRTPRSRTR</sequence>
<feature type="transmembrane region" description="Helical" evidence="2">
    <location>
        <begin position="36"/>
        <end position="56"/>
    </location>
</feature>
<evidence type="ECO:0000313" key="4">
    <source>
        <dbReference type="Proteomes" id="UP000829494"/>
    </source>
</evidence>
<protein>
    <submittedName>
        <fullName evidence="3">Uncharacterized protein</fullName>
    </submittedName>
</protein>
<organism evidence="3 4">
    <name type="scientific">Streptomyces rimosus subsp. rimosus</name>
    <dbReference type="NCBI Taxonomy" id="132474"/>
    <lineage>
        <taxon>Bacteria</taxon>
        <taxon>Bacillati</taxon>
        <taxon>Actinomycetota</taxon>
        <taxon>Actinomycetes</taxon>
        <taxon>Kitasatosporales</taxon>
        <taxon>Streptomycetaceae</taxon>
        <taxon>Streptomyces</taxon>
    </lineage>
</organism>
<dbReference type="EMBL" id="CP094298">
    <property type="protein sequence ID" value="UNZ08067.1"/>
    <property type="molecule type" value="Genomic_DNA"/>
</dbReference>
<evidence type="ECO:0000256" key="1">
    <source>
        <dbReference type="SAM" id="MobiDB-lite"/>
    </source>
</evidence>
<dbReference type="RefSeq" id="WP_003979554.1">
    <property type="nucleotide sequence ID" value="NZ_CP043497.1"/>
</dbReference>
<feature type="region of interest" description="Disordered" evidence="1">
    <location>
        <begin position="1"/>
        <end position="29"/>
    </location>
</feature>
<reference evidence="3 4" key="1">
    <citation type="submission" date="2022-03" db="EMBL/GenBank/DDBJ databases">
        <title>Complete genome of Streptomyces rimosus ssp. rimosus R7 (=ATCC 10970).</title>
        <authorList>
            <person name="Beganovic S."/>
            <person name="Ruckert C."/>
            <person name="Busche T."/>
            <person name="Kalinowski J."/>
            <person name="Wittmann C."/>
        </authorList>
    </citation>
    <scope>NUCLEOTIDE SEQUENCE [LARGE SCALE GENOMIC DNA]</scope>
    <source>
        <strain evidence="3 4">R7</strain>
    </source>
</reference>
<keyword evidence="2" id="KW-0472">Membrane</keyword>
<name>A0ABY3ZFE8_STRRM</name>
<keyword evidence="4" id="KW-1185">Reference proteome</keyword>
<proteinExistence type="predicted"/>
<evidence type="ECO:0000256" key="2">
    <source>
        <dbReference type="SAM" id="Phobius"/>
    </source>
</evidence>
<evidence type="ECO:0000313" key="3">
    <source>
        <dbReference type="EMBL" id="UNZ08067.1"/>
    </source>
</evidence>
<feature type="transmembrane region" description="Helical" evidence="2">
    <location>
        <begin position="62"/>
        <end position="87"/>
    </location>
</feature>
<gene>
    <name evidence="3" type="ORF">SRIMR7_38505</name>
</gene>
<dbReference type="GeneID" id="66852787"/>
<keyword evidence="2" id="KW-1133">Transmembrane helix</keyword>
<dbReference type="Proteomes" id="UP000829494">
    <property type="component" value="Chromosome"/>
</dbReference>